<keyword evidence="1" id="KW-0732">Signal</keyword>
<sequence>MRHGLLAGLAVAGLALGAGPAWAAGDECGGIEPADTAFTAAEVSPGPARLYFLDSPRADSTRANAFLVPGDAVVLSRQRNGYGCASYLHTSGRATAGWLPLDALRPVPEQRDVLPTAWAGRWSGHRGLEQQVQIRPRSVGLLQVEGTAGAGRPGTGLAPAGNGTLAAEVQPQGNTLAFSVAAETPRRDQGEACRVRMLLLEPYLMVQDNHRCGDPGVSFSGVYRRG</sequence>
<evidence type="ECO:0000313" key="2">
    <source>
        <dbReference type="EMBL" id="MBC9209424.1"/>
    </source>
</evidence>
<reference evidence="2 3" key="1">
    <citation type="journal article" date="2013" name="Int. J. Syst. Evol. Microbiol.">
        <title>Roseomonas aerophila sp. nov., isolated from air.</title>
        <authorList>
            <person name="Kim S.J."/>
            <person name="Weon H.Y."/>
            <person name="Ahn J.H."/>
            <person name="Hong S.B."/>
            <person name="Seok S.J."/>
            <person name="Whang K.S."/>
            <person name="Kwon S.W."/>
        </authorList>
    </citation>
    <scope>NUCLEOTIDE SEQUENCE [LARGE SCALE GENOMIC DNA]</scope>
    <source>
        <strain evidence="2 3">NBRC 108923</strain>
    </source>
</reference>
<proteinExistence type="predicted"/>
<feature type="chain" id="PRO_5046973795" description="SH3 domain-containing protein" evidence="1">
    <location>
        <begin position="24"/>
        <end position="226"/>
    </location>
</feature>
<accession>A0ABR7RT51</accession>
<feature type="signal peptide" evidence="1">
    <location>
        <begin position="1"/>
        <end position="23"/>
    </location>
</feature>
<dbReference type="EMBL" id="JACTVA010000055">
    <property type="protein sequence ID" value="MBC9209424.1"/>
    <property type="molecule type" value="Genomic_DNA"/>
</dbReference>
<gene>
    <name evidence="2" type="ORF">IBL26_21435</name>
</gene>
<organism evidence="2 3">
    <name type="scientific">Teichococcus aerophilus</name>
    <dbReference type="NCBI Taxonomy" id="1224513"/>
    <lineage>
        <taxon>Bacteria</taxon>
        <taxon>Pseudomonadati</taxon>
        <taxon>Pseudomonadota</taxon>
        <taxon>Alphaproteobacteria</taxon>
        <taxon>Acetobacterales</taxon>
        <taxon>Roseomonadaceae</taxon>
        <taxon>Roseomonas</taxon>
    </lineage>
</organism>
<keyword evidence="3" id="KW-1185">Reference proteome</keyword>
<evidence type="ECO:0000256" key="1">
    <source>
        <dbReference type="SAM" id="SignalP"/>
    </source>
</evidence>
<protein>
    <recommendedName>
        <fullName evidence="4">SH3 domain-containing protein</fullName>
    </recommendedName>
</protein>
<dbReference type="Proteomes" id="UP000626026">
    <property type="component" value="Unassembled WGS sequence"/>
</dbReference>
<evidence type="ECO:0000313" key="3">
    <source>
        <dbReference type="Proteomes" id="UP000626026"/>
    </source>
</evidence>
<name>A0ABR7RT51_9PROT</name>
<comment type="caution">
    <text evidence="2">The sequence shown here is derived from an EMBL/GenBank/DDBJ whole genome shotgun (WGS) entry which is preliminary data.</text>
</comment>
<evidence type="ECO:0008006" key="4">
    <source>
        <dbReference type="Google" id="ProtNLM"/>
    </source>
</evidence>
<dbReference type="RefSeq" id="WP_187786562.1">
    <property type="nucleotide sequence ID" value="NZ_JACTVA010000055.1"/>
</dbReference>